<dbReference type="HOGENOM" id="CLU_3050331_0_0_1"/>
<gene>
    <name evidence="1" type="ORF">FOC1_g10001067</name>
</gene>
<name>N4UPL3_FUSC1</name>
<evidence type="ECO:0000313" key="2">
    <source>
        <dbReference type="Proteomes" id="UP000016928"/>
    </source>
</evidence>
<dbReference type="VEuPathDB" id="FungiDB:FOC1_g10001067"/>
<organism evidence="1 2">
    <name type="scientific">Fusarium oxysporum f. sp. cubense (strain race 1)</name>
    <name type="common">Panama disease fungus</name>
    <dbReference type="NCBI Taxonomy" id="1229664"/>
    <lineage>
        <taxon>Eukaryota</taxon>
        <taxon>Fungi</taxon>
        <taxon>Dikarya</taxon>
        <taxon>Ascomycota</taxon>
        <taxon>Pezizomycotina</taxon>
        <taxon>Sordariomycetes</taxon>
        <taxon>Hypocreomycetidae</taxon>
        <taxon>Hypocreales</taxon>
        <taxon>Nectriaceae</taxon>
        <taxon>Fusarium</taxon>
        <taxon>Fusarium oxysporum species complex</taxon>
    </lineage>
</organism>
<evidence type="ECO:0000313" key="1">
    <source>
        <dbReference type="EMBL" id="ENH72035.1"/>
    </source>
</evidence>
<reference evidence="2" key="2">
    <citation type="journal article" date="2014" name="PLoS ONE">
        <title>Genome and Transcriptome Analysis of the Fungal Pathogen Fusarium oxysporum f. sp. cubense Causing Banana Vascular Wilt Disease.</title>
        <authorList>
            <person name="Guo L."/>
            <person name="Han L."/>
            <person name="Yang L."/>
            <person name="Zeng H."/>
            <person name="Fan D."/>
            <person name="Zhu Y."/>
            <person name="Feng Y."/>
            <person name="Wang G."/>
            <person name="Peng C."/>
            <person name="Jiang X."/>
            <person name="Zhou D."/>
            <person name="Ni P."/>
            <person name="Liang C."/>
            <person name="Liu L."/>
            <person name="Wang J."/>
            <person name="Mao C."/>
            <person name="Fang X."/>
            <person name="Peng M."/>
            <person name="Huang J."/>
        </authorList>
    </citation>
    <scope>NUCLEOTIDE SEQUENCE [LARGE SCALE GENOMIC DNA]</scope>
    <source>
        <strain evidence="2">race 1</strain>
    </source>
</reference>
<dbReference type="AlphaFoldDB" id="N4UPL3"/>
<accession>N4UPL3</accession>
<proteinExistence type="predicted"/>
<protein>
    <submittedName>
        <fullName evidence="1">Uncharacterized protein</fullName>
    </submittedName>
</protein>
<sequence>MALPHKQASCDNLAALWVGKQFPAKQMQYLEVPLLPGGLGHEPGVGEIKWQCES</sequence>
<dbReference type="Proteomes" id="UP000016928">
    <property type="component" value="Unassembled WGS sequence"/>
</dbReference>
<dbReference type="EMBL" id="KB730106">
    <property type="protein sequence ID" value="ENH72035.1"/>
    <property type="molecule type" value="Genomic_DNA"/>
</dbReference>
<reference evidence="2" key="1">
    <citation type="submission" date="2012-09" db="EMBL/GenBank/DDBJ databases">
        <title>Genome sequencing and comparative transcriptomics of race 1 and race 4 of banana pathogen: Fusarium oxysporum f. sp. cubense.</title>
        <authorList>
            <person name="Fang X."/>
            <person name="Huang J."/>
        </authorList>
    </citation>
    <scope>NUCLEOTIDE SEQUENCE [LARGE SCALE GENOMIC DNA]</scope>
    <source>
        <strain evidence="2">race 1</strain>
    </source>
</reference>